<evidence type="ECO:0000256" key="3">
    <source>
        <dbReference type="ARBA" id="ARBA00022723"/>
    </source>
</evidence>
<keyword evidence="6" id="KW-0503">Monooxygenase</keyword>
<dbReference type="InterPro" id="IPR017972">
    <property type="entry name" value="Cyt_P450_CS"/>
</dbReference>
<dbReference type="SUPFAM" id="SSF48264">
    <property type="entry name" value="Cytochrome P450"/>
    <property type="match status" value="1"/>
</dbReference>
<feature type="transmembrane region" description="Helical" evidence="7">
    <location>
        <begin position="9"/>
        <end position="30"/>
    </location>
</feature>
<dbReference type="InterPro" id="IPR050121">
    <property type="entry name" value="Cytochrome_P450_monoxygenase"/>
</dbReference>
<evidence type="ECO:0008006" key="10">
    <source>
        <dbReference type="Google" id="ProtNLM"/>
    </source>
</evidence>
<dbReference type="PRINTS" id="PR00385">
    <property type="entry name" value="P450"/>
</dbReference>
<dbReference type="PANTHER" id="PTHR24305">
    <property type="entry name" value="CYTOCHROME P450"/>
    <property type="match status" value="1"/>
</dbReference>
<evidence type="ECO:0000256" key="6">
    <source>
        <dbReference type="RuleBase" id="RU000461"/>
    </source>
</evidence>
<organism evidence="8 9">
    <name type="scientific">Lithohypha guttulata</name>
    <dbReference type="NCBI Taxonomy" id="1690604"/>
    <lineage>
        <taxon>Eukaryota</taxon>
        <taxon>Fungi</taxon>
        <taxon>Dikarya</taxon>
        <taxon>Ascomycota</taxon>
        <taxon>Pezizomycotina</taxon>
        <taxon>Eurotiomycetes</taxon>
        <taxon>Chaetothyriomycetidae</taxon>
        <taxon>Chaetothyriales</taxon>
        <taxon>Trichomeriaceae</taxon>
        <taxon>Lithohypha</taxon>
    </lineage>
</organism>
<evidence type="ECO:0000313" key="8">
    <source>
        <dbReference type="EMBL" id="KAK5080075.1"/>
    </source>
</evidence>
<dbReference type="InterPro" id="IPR001128">
    <property type="entry name" value="Cyt_P450"/>
</dbReference>
<keyword evidence="9" id="KW-1185">Reference proteome</keyword>
<sequence>MDISTAPRVVGVLVVLYLVWKFALVFYNAFTSPLNQVPGPFHARLTNLRLKLAVITGQRMYYVDSQHKKYGPIVRLTPTEVAVADPHAFQQIHKIGSGFHKTQWYSELTSFDAPQIFTMSDAKQHAARRKLLARGFSKSYLRATWEELVKSKVELTVRKMKEEGSRDRAVDVLKWWTLFSTDVSTHLMFGQSFEMVEKGEADTYIRTLQSALMGSGIGVEIPLVRFIGSWIPLEACRRLFASTPFLMAYGTKAIRGSKQRRDTANIFAKIISESEKDQGGDLGEKDVVIEATGLIVAGSDTTGSTLTYLVWAVLSRSQLKDDLQKELSALPQNYTDQDLENLPLLNAIIDETLRLYGAAPGGLPRRTPPEGAQLGGYHIPGGTTVTTQAYTIHRDDTIFEDALNFDPFRWFHLNTADLTPQQELAKTMNHPFGAGSRTCLGIHLARMELRLGAAEFFRQCKHAKLAPSTTAKSMEMENFFLIAPQSHRCDVLVGS</sequence>
<dbReference type="PROSITE" id="PS00086">
    <property type="entry name" value="CYTOCHROME_P450"/>
    <property type="match status" value="1"/>
</dbReference>
<evidence type="ECO:0000256" key="5">
    <source>
        <dbReference type="ARBA" id="ARBA00023004"/>
    </source>
</evidence>
<dbReference type="CDD" id="cd11059">
    <property type="entry name" value="CYP_fungal"/>
    <property type="match status" value="1"/>
</dbReference>
<evidence type="ECO:0000256" key="2">
    <source>
        <dbReference type="ARBA" id="ARBA00010617"/>
    </source>
</evidence>
<dbReference type="InterPro" id="IPR036396">
    <property type="entry name" value="Cyt_P450_sf"/>
</dbReference>
<protein>
    <recommendedName>
        <fullName evidence="10">Cytochrome P450</fullName>
    </recommendedName>
</protein>
<comment type="caution">
    <text evidence="8">The sequence shown here is derived from an EMBL/GenBank/DDBJ whole genome shotgun (WGS) entry which is preliminary data.</text>
</comment>
<evidence type="ECO:0000313" key="9">
    <source>
        <dbReference type="Proteomes" id="UP001345013"/>
    </source>
</evidence>
<name>A0ABR0JZ82_9EURO</name>
<dbReference type="Proteomes" id="UP001345013">
    <property type="component" value="Unassembled WGS sequence"/>
</dbReference>
<dbReference type="PRINTS" id="PR00463">
    <property type="entry name" value="EP450I"/>
</dbReference>
<keyword evidence="6" id="KW-0349">Heme</keyword>
<evidence type="ECO:0000256" key="4">
    <source>
        <dbReference type="ARBA" id="ARBA00023002"/>
    </source>
</evidence>
<keyword evidence="7" id="KW-1133">Transmembrane helix</keyword>
<accession>A0ABR0JZ82</accession>
<dbReference type="EMBL" id="JAVRRG010000158">
    <property type="protein sequence ID" value="KAK5080075.1"/>
    <property type="molecule type" value="Genomic_DNA"/>
</dbReference>
<keyword evidence="4 6" id="KW-0560">Oxidoreductase</keyword>
<evidence type="ECO:0000256" key="7">
    <source>
        <dbReference type="SAM" id="Phobius"/>
    </source>
</evidence>
<keyword evidence="5 6" id="KW-0408">Iron</keyword>
<keyword evidence="7" id="KW-0472">Membrane</keyword>
<dbReference type="InterPro" id="IPR002401">
    <property type="entry name" value="Cyt_P450_E_grp-I"/>
</dbReference>
<dbReference type="PANTHER" id="PTHR24305:SF96">
    <property type="entry name" value="CYTOCHROME P450 MONOOXYGENASE STCB-RELATED"/>
    <property type="match status" value="1"/>
</dbReference>
<dbReference type="Pfam" id="PF00067">
    <property type="entry name" value="p450"/>
    <property type="match status" value="1"/>
</dbReference>
<comment type="similarity">
    <text evidence="2 6">Belongs to the cytochrome P450 family.</text>
</comment>
<keyword evidence="3 6" id="KW-0479">Metal-binding</keyword>
<proteinExistence type="inferred from homology"/>
<comment type="cofactor">
    <cofactor evidence="1">
        <name>heme</name>
        <dbReference type="ChEBI" id="CHEBI:30413"/>
    </cofactor>
</comment>
<dbReference type="Gene3D" id="1.10.630.10">
    <property type="entry name" value="Cytochrome P450"/>
    <property type="match status" value="1"/>
</dbReference>
<keyword evidence="7" id="KW-0812">Transmembrane</keyword>
<reference evidence="8 9" key="1">
    <citation type="submission" date="2023-08" db="EMBL/GenBank/DDBJ databases">
        <title>Black Yeasts Isolated from many extreme environments.</title>
        <authorList>
            <person name="Coleine C."/>
            <person name="Stajich J.E."/>
            <person name="Selbmann L."/>
        </authorList>
    </citation>
    <scope>NUCLEOTIDE SEQUENCE [LARGE SCALE GENOMIC DNA]</scope>
    <source>
        <strain evidence="8 9">CCFEE 5885</strain>
    </source>
</reference>
<evidence type="ECO:0000256" key="1">
    <source>
        <dbReference type="ARBA" id="ARBA00001971"/>
    </source>
</evidence>
<gene>
    <name evidence="8" type="ORF">LTR24_008689</name>
</gene>